<feature type="domain" description="Transposable element P transposase-like RNase H" evidence="2">
    <location>
        <begin position="221"/>
        <end position="340"/>
    </location>
</feature>
<dbReference type="InterPro" id="IPR021896">
    <property type="entry name" value="THAP9-like_HTH"/>
</dbReference>
<protein>
    <submittedName>
        <fullName evidence="3">Putative transposable element</fullName>
    </submittedName>
</protein>
<dbReference type="InterPro" id="IPR048365">
    <property type="entry name" value="TNP-like_RNaseH_N"/>
</dbReference>
<dbReference type="Pfam" id="PF21787">
    <property type="entry name" value="TNP-like_RNaseH_N"/>
    <property type="match status" value="1"/>
</dbReference>
<name>A0A147BD44_IXORI</name>
<dbReference type="AlphaFoldDB" id="A0A147BD44"/>
<dbReference type="Pfam" id="PF12017">
    <property type="entry name" value="Tnp_P_element"/>
    <property type="match status" value="1"/>
</dbReference>
<evidence type="ECO:0000259" key="2">
    <source>
        <dbReference type="Pfam" id="PF21787"/>
    </source>
</evidence>
<sequence>LAEPPEKRPREPNEEDDISFDQLIDQIQDINATDFWNCIQNDQGVTFLNINQDPNNAPQLKYSVTVKPDLTVSVYCYSTKTTKLSGDFWIPTTITSLKTLVDLLDNIRAFDKSATSSGTCKKKDAILGLILSLLNDLRNDNEVQDIADALAFLCQQVDVLLRKKPKYAPDFLIFASLIYTISPHAYKFMRGTSRIMLPHPSTIRRLCSSQQLNPSTEQDDEQLLSYIKKQSEHLEDHEKVATLMLDEVHLKPYIDYKGGNVQGSSANSCKAARTAHVFMIQSLLSSNKDVVHVLPVCQIDAQQLHCFVKKIILRLEALGFKIIAVVTDNNAINRKMMSQFATHAKLEMVYSHPADTDRPLFFIVDPVHLLKCIRNNWLNQGSPGKCFAFPSFESIETATAATSQQQASFDALRELQLHESDQLAKFGYGLSAKALHPSSLERQNVKLVLKIFNDHVVQALRTLGHDLGIQHVLETADFIELIVRWWKVANVKTPLKGQRLRDPMQEPVTSVADPKLKFLNDMVQWLDTWEAMDTDSGRLTNETHKALRLTCSTLVKVSIYCLGELGFSYVLLGKFQTDSLEARFGKYRRLAGTQYHISIRQLYESETKIRLQKMLPLVPATELLGRAQEQATHEEVTQEERNQFNITVDATDIAAKHDQMPAITYIAGYCAHAVLKKLACDACEENLTLEERSIELDDASLIKGISRGGLKFPQAVVVNAVLHTQLVLEKLTDKENAAQFFAVRNQKGVLMCVTREMLTKYDDLDVCDFGHDPKVVMTHILSVSANTFLANYCRNQNEAIQEAAASKKNVRKLQVLSQSK</sequence>
<organism evidence="3">
    <name type="scientific">Ixodes ricinus</name>
    <name type="common">Common tick</name>
    <name type="synonym">Acarus ricinus</name>
    <dbReference type="NCBI Taxonomy" id="34613"/>
    <lineage>
        <taxon>Eukaryota</taxon>
        <taxon>Metazoa</taxon>
        <taxon>Ecdysozoa</taxon>
        <taxon>Arthropoda</taxon>
        <taxon>Chelicerata</taxon>
        <taxon>Arachnida</taxon>
        <taxon>Acari</taxon>
        <taxon>Parasitiformes</taxon>
        <taxon>Ixodida</taxon>
        <taxon>Ixodoidea</taxon>
        <taxon>Ixodidae</taxon>
        <taxon>Ixodinae</taxon>
        <taxon>Ixodes</taxon>
    </lineage>
</organism>
<evidence type="ECO:0000259" key="1">
    <source>
        <dbReference type="Pfam" id="PF12017"/>
    </source>
</evidence>
<feature type="domain" description="THAP9-like helix-turn-helix" evidence="1">
    <location>
        <begin position="161"/>
        <end position="205"/>
    </location>
</feature>
<reference evidence="3" key="1">
    <citation type="journal article" date="2018" name="PLoS Negl. Trop. Dis.">
        <title>Sialome diversity of ticks revealed by RNAseq of single tick salivary glands.</title>
        <authorList>
            <person name="Perner J."/>
            <person name="Kropackova S."/>
            <person name="Kopacek P."/>
            <person name="Ribeiro J.M."/>
        </authorList>
    </citation>
    <scope>NUCLEOTIDE SEQUENCE</scope>
    <source>
        <strain evidence="3">Siblings of single egg batch collected in Ceske Budejovice</strain>
        <tissue evidence="3">Salivary glands</tissue>
    </source>
</reference>
<evidence type="ECO:0000313" key="3">
    <source>
        <dbReference type="EMBL" id="JAR88700.1"/>
    </source>
</evidence>
<accession>A0A147BD44</accession>
<proteinExistence type="predicted"/>
<dbReference type="EMBL" id="GEGO01006704">
    <property type="protein sequence ID" value="JAR88700.1"/>
    <property type="molecule type" value="Transcribed_RNA"/>
</dbReference>
<feature type="non-terminal residue" evidence="3">
    <location>
        <position position="1"/>
    </location>
</feature>